<dbReference type="Gene3D" id="3.40.630.30">
    <property type="match status" value="1"/>
</dbReference>
<organism evidence="2 3">
    <name type="scientific">Leucobacter alluvii</name>
    <dbReference type="NCBI Taxonomy" id="340321"/>
    <lineage>
        <taxon>Bacteria</taxon>
        <taxon>Bacillati</taxon>
        <taxon>Actinomycetota</taxon>
        <taxon>Actinomycetes</taxon>
        <taxon>Micrococcales</taxon>
        <taxon>Microbacteriaceae</taxon>
        <taxon>Leucobacter</taxon>
    </lineage>
</organism>
<evidence type="ECO:0000313" key="2">
    <source>
        <dbReference type="EMBL" id="GAA2186590.1"/>
    </source>
</evidence>
<protein>
    <submittedName>
        <fullName evidence="2">GNAT family protein</fullName>
    </submittedName>
</protein>
<reference evidence="3" key="1">
    <citation type="journal article" date="2019" name="Int. J. Syst. Evol. Microbiol.">
        <title>The Global Catalogue of Microorganisms (GCM) 10K type strain sequencing project: providing services to taxonomists for standard genome sequencing and annotation.</title>
        <authorList>
            <consortium name="The Broad Institute Genomics Platform"/>
            <consortium name="The Broad Institute Genome Sequencing Center for Infectious Disease"/>
            <person name="Wu L."/>
            <person name="Ma J."/>
        </authorList>
    </citation>
    <scope>NUCLEOTIDE SEQUENCE [LARGE SCALE GENOMIC DNA]</scope>
    <source>
        <strain evidence="3">JCM 14919</strain>
    </source>
</reference>
<dbReference type="SUPFAM" id="SSF55729">
    <property type="entry name" value="Acyl-CoA N-acyltransferases (Nat)"/>
    <property type="match status" value="1"/>
</dbReference>
<feature type="domain" description="N-acetyltransferase" evidence="1">
    <location>
        <begin position="14"/>
        <end position="153"/>
    </location>
</feature>
<evidence type="ECO:0000313" key="3">
    <source>
        <dbReference type="Proteomes" id="UP001501084"/>
    </source>
</evidence>
<proteinExistence type="predicted"/>
<dbReference type="Pfam" id="PF13302">
    <property type="entry name" value="Acetyltransf_3"/>
    <property type="match status" value="1"/>
</dbReference>
<comment type="caution">
    <text evidence="2">The sequence shown here is derived from an EMBL/GenBank/DDBJ whole genome shotgun (WGS) entry which is preliminary data.</text>
</comment>
<dbReference type="InterPro" id="IPR000182">
    <property type="entry name" value="GNAT_dom"/>
</dbReference>
<dbReference type="InterPro" id="IPR016181">
    <property type="entry name" value="Acyl_CoA_acyltransferase"/>
</dbReference>
<dbReference type="RefSeq" id="WP_090146032.1">
    <property type="nucleotide sequence ID" value="NZ_BAAAOP010000004.1"/>
</dbReference>
<dbReference type="EMBL" id="BAAAOP010000004">
    <property type="protein sequence ID" value="GAA2186590.1"/>
    <property type="molecule type" value="Genomic_DNA"/>
</dbReference>
<dbReference type="PANTHER" id="PTHR43610">
    <property type="entry name" value="BLL6696 PROTEIN"/>
    <property type="match status" value="1"/>
</dbReference>
<accession>A0ABP5MZT8</accession>
<keyword evidence="3" id="KW-1185">Reference proteome</keyword>
<evidence type="ECO:0000259" key="1">
    <source>
        <dbReference type="Pfam" id="PF13302"/>
    </source>
</evidence>
<dbReference type="PANTHER" id="PTHR43610:SF1">
    <property type="entry name" value="N-ACETYLTRANSFERASE DOMAIN-CONTAINING PROTEIN"/>
    <property type="match status" value="1"/>
</dbReference>
<dbReference type="Proteomes" id="UP001501084">
    <property type="component" value="Unassembled WGS sequence"/>
</dbReference>
<sequence length="199" mass="21784">MALDHPGTLSGSLVTLDPLSLDHLEGLAAASSDGELWKLWYTTIPAPDEMETEIRRRLRLQDAGSMLPFTARRTDTGAIIGMTTFMNIDALTPRVEIGSTWNAASAQGTGTNPESKLLMLQHAFEVWGCSAVEFRTDHNNHQSRAAIARLGAKQDGILRAHLRPAAGYQRDTVVFSITEPEWAGVRLGLEHRLAKRLAA</sequence>
<name>A0ABP5MZT8_9MICO</name>
<gene>
    <name evidence="2" type="ORF">GCM10009786_07920</name>
</gene>